<dbReference type="RefSeq" id="WP_130424231.1">
    <property type="nucleotide sequence ID" value="NZ_SHKW01000002.1"/>
</dbReference>
<dbReference type="PANTHER" id="PTHR33204:SF18">
    <property type="entry name" value="TRANSCRIPTIONAL REGULATORY PROTEIN"/>
    <property type="match status" value="1"/>
</dbReference>
<dbReference type="SUPFAM" id="SSF46785">
    <property type="entry name" value="Winged helix' DNA-binding domain"/>
    <property type="match status" value="1"/>
</dbReference>
<keyword evidence="3" id="KW-0804">Transcription</keyword>
<evidence type="ECO:0000256" key="2">
    <source>
        <dbReference type="ARBA" id="ARBA00023125"/>
    </source>
</evidence>
<evidence type="ECO:0000256" key="3">
    <source>
        <dbReference type="ARBA" id="ARBA00023163"/>
    </source>
</evidence>
<keyword evidence="2" id="KW-0238">DNA-binding</keyword>
<protein>
    <submittedName>
        <fullName evidence="5">HxlR family transcriptional regulator</fullName>
    </submittedName>
</protein>
<evidence type="ECO:0000313" key="5">
    <source>
        <dbReference type="EMBL" id="RZU35753.1"/>
    </source>
</evidence>
<keyword evidence="6" id="KW-1185">Reference proteome</keyword>
<dbReference type="AlphaFoldDB" id="A0A4Q7YGH3"/>
<dbReference type="Pfam" id="PF01638">
    <property type="entry name" value="HxlR"/>
    <property type="match status" value="1"/>
</dbReference>
<dbReference type="InterPro" id="IPR036388">
    <property type="entry name" value="WH-like_DNA-bd_sf"/>
</dbReference>
<reference evidence="5 6" key="1">
    <citation type="submission" date="2019-02" db="EMBL/GenBank/DDBJ databases">
        <title>Genomic Encyclopedia of Archaeal and Bacterial Type Strains, Phase II (KMG-II): from individual species to whole genera.</title>
        <authorList>
            <person name="Goeker M."/>
        </authorList>
    </citation>
    <scope>NUCLEOTIDE SEQUENCE [LARGE SCALE GENOMIC DNA]</scope>
    <source>
        <strain evidence="5 6">DSM 18101</strain>
    </source>
</reference>
<dbReference type="InterPro" id="IPR002577">
    <property type="entry name" value="HTH_HxlR"/>
</dbReference>
<dbReference type="PANTHER" id="PTHR33204">
    <property type="entry name" value="TRANSCRIPTIONAL REGULATOR, MARR FAMILY"/>
    <property type="match status" value="1"/>
</dbReference>
<dbReference type="OrthoDB" id="9791143at2"/>
<evidence type="ECO:0000259" key="4">
    <source>
        <dbReference type="PROSITE" id="PS51118"/>
    </source>
</evidence>
<organism evidence="5 6">
    <name type="scientific">Edaphobacter modestus</name>
    <dbReference type="NCBI Taxonomy" id="388466"/>
    <lineage>
        <taxon>Bacteria</taxon>
        <taxon>Pseudomonadati</taxon>
        <taxon>Acidobacteriota</taxon>
        <taxon>Terriglobia</taxon>
        <taxon>Terriglobales</taxon>
        <taxon>Acidobacteriaceae</taxon>
        <taxon>Edaphobacter</taxon>
    </lineage>
</organism>
<sequence>MGKRQHSNGEECPVARSLEVVGDRWSLLIIRNAFDGIRRFGEFQKDLGLSKSVLAGRLHALVSNGILRVEPSEDGSAYQEYGLTEKGRGLFHVVVGLRQWGETFLFRQNEEHSVMVDLTSQKPVRTLELHSQRGKLLTPNDVVVKKVGVRSELVKDSPE</sequence>
<feature type="domain" description="HTH hxlR-type" evidence="4">
    <location>
        <begin position="12"/>
        <end position="109"/>
    </location>
</feature>
<comment type="caution">
    <text evidence="5">The sequence shown here is derived from an EMBL/GenBank/DDBJ whole genome shotgun (WGS) entry which is preliminary data.</text>
</comment>
<proteinExistence type="predicted"/>
<evidence type="ECO:0000256" key="1">
    <source>
        <dbReference type="ARBA" id="ARBA00023015"/>
    </source>
</evidence>
<dbReference type="PROSITE" id="PS51118">
    <property type="entry name" value="HTH_HXLR"/>
    <property type="match status" value="1"/>
</dbReference>
<name>A0A4Q7YGH3_9BACT</name>
<dbReference type="Gene3D" id="1.10.10.10">
    <property type="entry name" value="Winged helix-like DNA-binding domain superfamily/Winged helix DNA-binding domain"/>
    <property type="match status" value="1"/>
</dbReference>
<dbReference type="EMBL" id="SHKW01000002">
    <property type="protein sequence ID" value="RZU35753.1"/>
    <property type="molecule type" value="Genomic_DNA"/>
</dbReference>
<keyword evidence="1" id="KW-0805">Transcription regulation</keyword>
<evidence type="ECO:0000313" key="6">
    <source>
        <dbReference type="Proteomes" id="UP000292958"/>
    </source>
</evidence>
<accession>A0A4Q7YGH3</accession>
<gene>
    <name evidence="5" type="ORF">BDD14_5852</name>
</gene>
<dbReference type="InterPro" id="IPR036390">
    <property type="entry name" value="WH_DNA-bd_sf"/>
</dbReference>
<dbReference type="Proteomes" id="UP000292958">
    <property type="component" value="Unassembled WGS sequence"/>
</dbReference>
<dbReference type="GO" id="GO:0003677">
    <property type="term" value="F:DNA binding"/>
    <property type="evidence" value="ECO:0007669"/>
    <property type="project" value="UniProtKB-KW"/>
</dbReference>